<gene>
    <name evidence="1" type="ORF">JOF29_008099</name>
</gene>
<evidence type="ECO:0000313" key="1">
    <source>
        <dbReference type="EMBL" id="MBP2356989.1"/>
    </source>
</evidence>
<name>A0ABS4UZB9_9ACTN</name>
<keyword evidence="2" id="KW-1185">Reference proteome</keyword>
<accession>A0ABS4UZB9</accession>
<protein>
    <submittedName>
        <fullName evidence="1">Uncharacterized protein</fullName>
    </submittedName>
</protein>
<reference evidence="1 2" key="1">
    <citation type="submission" date="2021-03" db="EMBL/GenBank/DDBJ databases">
        <title>Sequencing the genomes of 1000 actinobacteria strains.</title>
        <authorList>
            <person name="Klenk H.-P."/>
        </authorList>
    </citation>
    <scope>NUCLEOTIDE SEQUENCE [LARGE SCALE GENOMIC DNA]</scope>
    <source>
        <strain evidence="1 2">DSM 18824</strain>
    </source>
</reference>
<dbReference type="EMBL" id="JAGINT010000002">
    <property type="protein sequence ID" value="MBP2356989.1"/>
    <property type="molecule type" value="Genomic_DNA"/>
</dbReference>
<organism evidence="1 2">
    <name type="scientific">Kribbella aluminosa</name>
    <dbReference type="NCBI Taxonomy" id="416017"/>
    <lineage>
        <taxon>Bacteria</taxon>
        <taxon>Bacillati</taxon>
        <taxon>Actinomycetota</taxon>
        <taxon>Actinomycetes</taxon>
        <taxon>Propionibacteriales</taxon>
        <taxon>Kribbellaceae</taxon>
        <taxon>Kribbella</taxon>
    </lineage>
</organism>
<sequence>MTVFTRRWERGCSGHAVIMSVRAFNATTTPVHVAGQLFLLWNRASPSRHSG</sequence>
<proteinExistence type="predicted"/>
<dbReference type="Proteomes" id="UP000755585">
    <property type="component" value="Unassembled WGS sequence"/>
</dbReference>
<evidence type="ECO:0000313" key="2">
    <source>
        <dbReference type="Proteomes" id="UP000755585"/>
    </source>
</evidence>
<comment type="caution">
    <text evidence="1">The sequence shown here is derived from an EMBL/GenBank/DDBJ whole genome shotgun (WGS) entry which is preliminary data.</text>
</comment>